<dbReference type="Proteomes" id="UP000249282">
    <property type="component" value="Unassembled WGS sequence"/>
</dbReference>
<name>A0A2W5RF77_ACIJO</name>
<sequence>MKTSSYQVGVGLMEILVALLVLALGILGFIALQYRAVEATAEGGTRVQAINLSRDFAERIRVNRGALADYESELKSSSGQGSSKQDCAKQYCSAQEMADYDVSQVVAKAHSVAMTINLDKCQGNQDERKCIYVAWGETAATNGASSGTGNCTVGTAYDPASTCLVMEVY</sequence>
<evidence type="ECO:0000313" key="3">
    <source>
        <dbReference type="EMBL" id="PZQ87314.1"/>
    </source>
</evidence>
<accession>A0A2W5RF77</accession>
<dbReference type="Pfam" id="PF22150">
    <property type="entry name" value="Tt1218-like"/>
    <property type="match status" value="1"/>
</dbReference>
<dbReference type="InterPro" id="IPR054402">
    <property type="entry name" value="Tt1218-like_dom"/>
</dbReference>
<dbReference type="EMBL" id="QFQJ01000069">
    <property type="protein sequence ID" value="PZQ87314.1"/>
    <property type="molecule type" value="Genomic_DNA"/>
</dbReference>
<organism evidence="3 4">
    <name type="scientific">Acinetobacter johnsonii</name>
    <dbReference type="NCBI Taxonomy" id="40214"/>
    <lineage>
        <taxon>Bacteria</taxon>
        <taxon>Pseudomonadati</taxon>
        <taxon>Pseudomonadota</taxon>
        <taxon>Gammaproteobacteria</taxon>
        <taxon>Moraxellales</taxon>
        <taxon>Moraxellaceae</taxon>
        <taxon>Acinetobacter</taxon>
    </lineage>
</organism>
<keyword evidence="1" id="KW-1133">Transmembrane helix</keyword>
<keyword evidence="1" id="KW-0812">Transmembrane</keyword>
<comment type="caution">
    <text evidence="3">The sequence shown here is derived from an EMBL/GenBank/DDBJ whole genome shotgun (WGS) entry which is preliminary data.</text>
</comment>
<evidence type="ECO:0000259" key="2">
    <source>
        <dbReference type="Pfam" id="PF22150"/>
    </source>
</evidence>
<evidence type="ECO:0000256" key="1">
    <source>
        <dbReference type="SAM" id="Phobius"/>
    </source>
</evidence>
<dbReference type="InterPro" id="IPR013362">
    <property type="entry name" value="Pilus_4_PilV"/>
</dbReference>
<feature type="transmembrane region" description="Helical" evidence="1">
    <location>
        <begin position="12"/>
        <end position="32"/>
    </location>
</feature>
<proteinExistence type="predicted"/>
<feature type="domain" description="Type IV pilin Tt1218-like" evidence="2">
    <location>
        <begin position="31"/>
        <end position="102"/>
    </location>
</feature>
<protein>
    <submittedName>
        <fullName evidence="3">Type IV pilus modification protein PilV</fullName>
    </submittedName>
</protein>
<evidence type="ECO:0000313" key="4">
    <source>
        <dbReference type="Proteomes" id="UP000249282"/>
    </source>
</evidence>
<dbReference type="AlphaFoldDB" id="A0A2W5RF77"/>
<reference evidence="3 4" key="1">
    <citation type="submission" date="2017-11" db="EMBL/GenBank/DDBJ databases">
        <title>Infants hospitalized years apart are colonized by the same room-sourced microbial strains.</title>
        <authorList>
            <person name="Brooks B."/>
            <person name="Olm M.R."/>
            <person name="Firek B.A."/>
            <person name="Baker R."/>
            <person name="Thomas B.C."/>
            <person name="Morowitz M.J."/>
            <person name="Banfield J.F."/>
        </authorList>
    </citation>
    <scope>NUCLEOTIDE SEQUENCE [LARGE SCALE GENOMIC DNA]</scope>
    <source>
        <strain evidence="3">S2_003_000_R3_20</strain>
    </source>
</reference>
<gene>
    <name evidence="3" type="primary">pilV</name>
    <name evidence="3" type="ORF">DI542_12100</name>
</gene>
<dbReference type="NCBIfam" id="TIGR02523">
    <property type="entry name" value="type_IV_pilV"/>
    <property type="match status" value="1"/>
</dbReference>
<keyword evidence="1" id="KW-0472">Membrane</keyword>